<evidence type="ECO:0000313" key="7">
    <source>
        <dbReference type="Proteomes" id="UP001500221"/>
    </source>
</evidence>
<accession>A0ABP9Q4C6</accession>
<dbReference type="PANTHER" id="PTHR33209:SF1">
    <property type="entry name" value="PEPTIDASE S49 DOMAIN-CONTAINING PROTEIN"/>
    <property type="match status" value="1"/>
</dbReference>
<evidence type="ECO:0000313" key="6">
    <source>
        <dbReference type="EMBL" id="GAA5156067.1"/>
    </source>
</evidence>
<feature type="domain" description="Peptidase S49" evidence="5">
    <location>
        <begin position="340"/>
        <end position="491"/>
    </location>
</feature>
<evidence type="ECO:0000256" key="3">
    <source>
        <dbReference type="ARBA" id="ARBA00022801"/>
    </source>
</evidence>
<dbReference type="InterPro" id="IPR029045">
    <property type="entry name" value="ClpP/crotonase-like_dom_sf"/>
</dbReference>
<dbReference type="Pfam" id="PF01343">
    <property type="entry name" value="Peptidase_S49"/>
    <property type="match status" value="2"/>
</dbReference>
<dbReference type="SUPFAM" id="SSF52096">
    <property type="entry name" value="ClpP/crotonase"/>
    <property type="match status" value="2"/>
</dbReference>
<dbReference type="EMBL" id="BAABKG010000007">
    <property type="protein sequence ID" value="GAA5156067.1"/>
    <property type="molecule type" value="Genomic_DNA"/>
</dbReference>
<dbReference type="InterPro" id="IPR047217">
    <property type="entry name" value="S49_SppA_67K_type_N"/>
</dbReference>
<gene>
    <name evidence="6" type="primary">sppA</name>
    <name evidence="6" type="ORF">GCM10023340_42920</name>
</gene>
<dbReference type="InterPro" id="IPR004634">
    <property type="entry name" value="Pept_S49_pIV"/>
</dbReference>
<sequence>MSKRARHVVLELDLAGGVAFAPPANPLEAWRLRLAPSVRAVREGLRRAAGDDAVRGLVVHLGTCPLTLAQADEVAGLVADFTEHKPSIAWTATFGELTSGLAGYRAALGAGEVWLQPSGALGVAGVHLGITLLRGGLEKLGLDPQFGQRHEYKSAADQLGATEVSDANREMVQRLADSILDDTVARTAARRSLDPAPVREAVAQAPLSAARALEAGLVDRLGYRDEVYARLREQWGDGSGADGGDGGVDLRYLQRYHSDGGRRETLARLTRHHQPAVAVVDVTGPIVLGPARPGQAGDDVTARLREVGRDDDVSAVVLRVDSPGGSYVASDAMRREVVRLREAGTPVVATMGTAAASGGYFVAMAADEVVAQPTTLTGSIGVLAGKIVVGRLLERAGIVHEPVDAGPRASLMAATVPFDDEAWRVLDAWLDEVYADFTTKAAADRGLDLAVLEPLARGRVWTGADAAERGLVDHLGGSALALDRACALAGVERDRVRLATPSPLAFLKQLRPPESSEAAAAGARAAGFASVAAPVGPEALLRRLAEAVGVHLPHGVLSMPSGFEALLRPSGA</sequence>
<dbReference type="PIRSF" id="PIRSF001217">
    <property type="entry name" value="Protease_4_SppA"/>
    <property type="match status" value="1"/>
</dbReference>
<comment type="similarity">
    <text evidence="1">Belongs to the peptidase S49 family.</text>
</comment>
<comment type="caution">
    <text evidence="6">The sequence shown here is derived from an EMBL/GenBank/DDBJ whole genome shotgun (WGS) entry which is preliminary data.</text>
</comment>
<organism evidence="6 7">
    <name type="scientific">Nocardioides marinquilinus</name>
    <dbReference type="NCBI Taxonomy" id="1210400"/>
    <lineage>
        <taxon>Bacteria</taxon>
        <taxon>Bacillati</taxon>
        <taxon>Actinomycetota</taxon>
        <taxon>Actinomycetes</taxon>
        <taxon>Propionibacteriales</taxon>
        <taxon>Nocardioidaceae</taxon>
        <taxon>Nocardioides</taxon>
    </lineage>
</organism>
<evidence type="ECO:0000256" key="2">
    <source>
        <dbReference type="ARBA" id="ARBA00022670"/>
    </source>
</evidence>
<keyword evidence="2" id="KW-0645">Protease</keyword>
<dbReference type="CDD" id="cd07023">
    <property type="entry name" value="S49_Sppa_N_C"/>
    <property type="match status" value="1"/>
</dbReference>
<dbReference type="RefSeq" id="WP_345463844.1">
    <property type="nucleotide sequence ID" value="NZ_BAABKG010000007.1"/>
</dbReference>
<dbReference type="InterPro" id="IPR002142">
    <property type="entry name" value="Peptidase_S49"/>
</dbReference>
<evidence type="ECO:0000259" key="5">
    <source>
        <dbReference type="Pfam" id="PF01343"/>
    </source>
</evidence>
<keyword evidence="3" id="KW-0378">Hydrolase</keyword>
<dbReference type="Proteomes" id="UP001500221">
    <property type="component" value="Unassembled WGS sequence"/>
</dbReference>
<name>A0ABP9Q4C6_9ACTN</name>
<proteinExistence type="inferred from homology"/>
<keyword evidence="4" id="KW-0720">Serine protease</keyword>
<feature type="domain" description="Peptidase S49" evidence="5">
    <location>
        <begin position="82"/>
        <end position="234"/>
    </location>
</feature>
<keyword evidence="7" id="KW-1185">Reference proteome</keyword>
<protein>
    <submittedName>
        <fullName evidence="6">Signal peptide peptidase SppA</fullName>
    </submittedName>
</protein>
<evidence type="ECO:0000256" key="4">
    <source>
        <dbReference type="ARBA" id="ARBA00022825"/>
    </source>
</evidence>
<evidence type="ECO:0000256" key="1">
    <source>
        <dbReference type="ARBA" id="ARBA00008683"/>
    </source>
</evidence>
<dbReference type="Gene3D" id="3.90.226.10">
    <property type="entry name" value="2-enoyl-CoA Hydratase, Chain A, domain 1"/>
    <property type="match status" value="4"/>
</dbReference>
<reference evidence="7" key="1">
    <citation type="journal article" date="2019" name="Int. J. Syst. Evol. Microbiol.">
        <title>The Global Catalogue of Microorganisms (GCM) 10K type strain sequencing project: providing services to taxonomists for standard genome sequencing and annotation.</title>
        <authorList>
            <consortium name="The Broad Institute Genomics Platform"/>
            <consortium name="The Broad Institute Genome Sequencing Center for Infectious Disease"/>
            <person name="Wu L."/>
            <person name="Ma J."/>
        </authorList>
    </citation>
    <scope>NUCLEOTIDE SEQUENCE [LARGE SCALE GENOMIC DNA]</scope>
    <source>
        <strain evidence="7">JCM 18459</strain>
    </source>
</reference>
<dbReference type="CDD" id="cd07018">
    <property type="entry name" value="S49_SppA_67K_type"/>
    <property type="match status" value="1"/>
</dbReference>
<dbReference type="PANTHER" id="PTHR33209">
    <property type="entry name" value="PROTEASE 4"/>
    <property type="match status" value="1"/>
</dbReference>
<dbReference type="InterPro" id="IPR047272">
    <property type="entry name" value="S49_SppA_C"/>
</dbReference>